<dbReference type="Proteomes" id="UP000308802">
    <property type="component" value="Unassembled WGS sequence"/>
</dbReference>
<feature type="compositionally biased region" description="Basic and acidic residues" evidence="1">
    <location>
        <begin position="120"/>
        <end position="141"/>
    </location>
</feature>
<gene>
    <name evidence="3" type="ORF">D6D19_10247</name>
</gene>
<accession>A0A4S8YX97</accession>
<comment type="caution">
    <text evidence="3">The sequence shown here is derived from an EMBL/GenBank/DDBJ whole genome shotgun (WGS) entry which is preliminary data.</text>
</comment>
<evidence type="ECO:0000259" key="2">
    <source>
        <dbReference type="Pfam" id="PF22980"/>
    </source>
</evidence>
<dbReference type="Pfam" id="PF22980">
    <property type="entry name" value="Myb_DNA-bind_8"/>
    <property type="match status" value="1"/>
</dbReference>
<feature type="domain" description="Myb-like DNA-binding" evidence="2">
    <location>
        <begin position="7"/>
        <end position="54"/>
    </location>
</feature>
<name>A0A4S8YX97_AURPU</name>
<proteinExistence type="predicted"/>
<reference evidence="3 4" key="1">
    <citation type="submission" date="2018-10" db="EMBL/GenBank/DDBJ databases">
        <title>Fifty Aureobasidium pullulans genomes reveal a recombining polyextremotolerant generalist.</title>
        <authorList>
            <person name="Gostincar C."/>
            <person name="Turk M."/>
            <person name="Zajc J."/>
            <person name="Gunde-Cimerman N."/>
        </authorList>
    </citation>
    <scope>NUCLEOTIDE SEQUENCE [LARGE SCALE GENOMIC DNA]</scope>
    <source>
        <strain evidence="3 4">EXF-10659</strain>
    </source>
</reference>
<feature type="compositionally biased region" description="Acidic residues" evidence="1">
    <location>
        <begin position="78"/>
        <end position="87"/>
    </location>
</feature>
<sequence>MAPISQDEHILLLFSCVKNSKGAGQIDWSGVATDRKITSNAASKRYNKLVKHYEIGDAMRRSSSRVPSSTTKNVPGNEDGEQGDLTEDLPGAKRKGNQDEGESGASKKRKTGNLEDEGECNDKIDYDAPDLVAREEEHIEAEMDGSNETVA</sequence>
<evidence type="ECO:0000256" key="1">
    <source>
        <dbReference type="SAM" id="MobiDB-lite"/>
    </source>
</evidence>
<evidence type="ECO:0000313" key="4">
    <source>
        <dbReference type="Proteomes" id="UP000308802"/>
    </source>
</evidence>
<feature type="region of interest" description="Disordered" evidence="1">
    <location>
        <begin position="57"/>
        <end position="151"/>
    </location>
</feature>
<evidence type="ECO:0000313" key="3">
    <source>
        <dbReference type="EMBL" id="THW59562.1"/>
    </source>
</evidence>
<dbReference type="InterPro" id="IPR054505">
    <property type="entry name" value="Myb_DNA-bind_8"/>
</dbReference>
<protein>
    <recommendedName>
        <fullName evidence="2">Myb-like DNA-binding domain-containing protein</fullName>
    </recommendedName>
</protein>
<dbReference type="EMBL" id="QZAO01000718">
    <property type="protein sequence ID" value="THW59562.1"/>
    <property type="molecule type" value="Genomic_DNA"/>
</dbReference>
<dbReference type="AlphaFoldDB" id="A0A4S8YX97"/>
<organism evidence="3 4">
    <name type="scientific">Aureobasidium pullulans</name>
    <name type="common">Black yeast</name>
    <name type="synonym">Pullularia pullulans</name>
    <dbReference type="NCBI Taxonomy" id="5580"/>
    <lineage>
        <taxon>Eukaryota</taxon>
        <taxon>Fungi</taxon>
        <taxon>Dikarya</taxon>
        <taxon>Ascomycota</taxon>
        <taxon>Pezizomycotina</taxon>
        <taxon>Dothideomycetes</taxon>
        <taxon>Dothideomycetidae</taxon>
        <taxon>Dothideales</taxon>
        <taxon>Saccotheciaceae</taxon>
        <taxon>Aureobasidium</taxon>
    </lineage>
</organism>